<dbReference type="Proteomes" id="UP000261620">
    <property type="component" value="Unplaced"/>
</dbReference>
<keyword evidence="2" id="KW-1185">Reference proteome</keyword>
<dbReference type="PANTHER" id="PTHR21838">
    <property type="entry name" value="COILED-COIL DOMAIN-CONTAINING PROTEIN 137"/>
    <property type="match status" value="1"/>
</dbReference>
<protein>
    <submittedName>
        <fullName evidence="1">Uncharacterized protein</fullName>
    </submittedName>
</protein>
<evidence type="ECO:0000313" key="2">
    <source>
        <dbReference type="Proteomes" id="UP000261620"/>
    </source>
</evidence>
<dbReference type="AlphaFoldDB" id="A0A3Q3WI60"/>
<evidence type="ECO:0000313" key="1">
    <source>
        <dbReference type="Ensembl" id="ENSMMOP00000014453.1"/>
    </source>
</evidence>
<dbReference type="STRING" id="94237.ENSMMOP00000014453"/>
<accession>A0A3Q3WI60</accession>
<dbReference type="PANTHER" id="PTHR21838:SF2">
    <property type="entry name" value="COILED-COIL DOMAIN-CONTAINING PROTEIN 137"/>
    <property type="match status" value="1"/>
</dbReference>
<dbReference type="Ensembl" id="ENSMMOT00000014688.1">
    <property type="protein sequence ID" value="ENSMMOP00000014453.1"/>
    <property type="gene ID" value="ENSMMOG00000011056.1"/>
</dbReference>
<name>A0A3Q3WI60_MOLML</name>
<sequence>ADHLQHIPFRLREIMKSKERMKSGPRKAKKFKQGQKSLISSFIPVLRFRRGKKESERAYVRRMENETQHVLFLTKNQVDRKPELEADEQERCANKGKSEKKKEYNAFKLQKLQQKRLNQKEARMEKEMFVDQVPFGEVAMAPPSLSTKPKKAQVKSQMESRKLLLTSLLGHTVTSTNKPSMARQRMMEEERERAVQAYRHLKKQKQQHNSTVLVWRHLTAE</sequence>
<dbReference type="GO" id="GO:0005634">
    <property type="term" value="C:nucleus"/>
    <property type="evidence" value="ECO:0007669"/>
    <property type="project" value="TreeGrafter"/>
</dbReference>
<dbReference type="InterPro" id="IPR026680">
    <property type="entry name" value="CCDC137"/>
</dbReference>
<dbReference type="OMA" id="CQKMKNP"/>
<reference evidence="1" key="2">
    <citation type="submission" date="2025-09" db="UniProtKB">
        <authorList>
            <consortium name="Ensembl"/>
        </authorList>
    </citation>
    <scope>IDENTIFICATION</scope>
</reference>
<organism evidence="1 2">
    <name type="scientific">Mola mola</name>
    <name type="common">Ocean sunfish</name>
    <name type="synonym">Tetraodon mola</name>
    <dbReference type="NCBI Taxonomy" id="94237"/>
    <lineage>
        <taxon>Eukaryota</taxon>
        <taxon>Metazoa</taxon>
        <taxon>Chordata</taxon>
        <taxon>Craniata</taxon>
        <taxon>Vertebrata</taxon>
        <taxon>Euteleostomi</taxon>
        <taxon>Actinopterygii</taxon>
        <taxon>Neopterygii</taxon>
        <taxon>Teleostei</taxon>
        <taxon>Neoteleostei</taxon>
        <taxon>Acanthomorphata</taxon>
        <taxon>Eupercaria</taxon>
        <taxon>Tetraodontiformes</taxon>
        <taxon>Molidae</taxon>
        <taxon>Mola</taxon>
    </lineage>
</organism>
<proteinExistence type="predicted"/>
<reference evidence="1" key="1">
    <citation type="submission" date="2025-08" db="UniProtKB">
        <authorList>
            <consortium name="Ensembl"/>
        </authorList>
    </citation>
    <scope>IDENTIFICATION</scope>
</reference>